<dbReference type="RefSeq" id="WP_419188183.1">
    <property type="nucleotide sequence ID" value="NZ_CP036272.1"/>
</dbReference>
<keyword evidence="2" id="KW-0489">Methyltransferase</keyword>
<gene>
    <name evidence="2" type="ORF">SV7mr_13580</name>
</gene>
<keyword evidence="2" id="KW-0808">Transferase</keyword>
<sequence length="332" mass="37628">MAPQLTPPKTNRYQLLDFGAGRKLESFAGWIVDRPSPAAERGRRTAPGRWKQAHCRFDHGKQRWVQQTPWPNTDQPQPPTANTQESDWCVDCGGFQMPVQATPYGHVGLFPEQSPNWQWLLSNGPVNRDDRQTEATGWETPERAPADVVKENPHDKGLNLFGYTGASSMAMAISGLQVAHVDAAKPNVNSARRAAAINGLNQHPIRYLVDDSAKFVAREIRRGNRYHTIVMDPPAYGHSPTGKTWRIERDLWPLLENCLGLLQRNQFRLLITGHSPQVQAADVLDYLQSKLPRLTTVKWNDKRLHKQHGRLSLIDQEQRKLDAGFFVRLQFA</sequence>
<feature type="region of interest" description="Disordered" evidence="1">
    <location>
        <begin position="61"/>
        <end position="87"/>
    </location>
</feature>
<evidence type="ECO:0000256" key="1">
    <source>
        <dbReference type="SAM" id="MobiDB-lite"/>
    </source>
</evidence>
<dbReference type="PANTHER" id="PTHR43042:SF2">
    <property type="entry name" value="SAM-DEPENDENT METHYLTRANSFERASE"/>
    <property type="match status" value="1"/>
</dbReference>
<keyword evidence="3" id="KW-1185">Reference proteome</keyword>
<proteinExistence type="predicted"/>
<dbReference type="AlphaFoldDB" id="A0A517SRV1"/>
<dbReference type="Gene3D" id="2.60.40.1180">
    <property type="entry name" value="Golgi alpha-mannosidase II"/>
    <property type="match status" value="1"/>
</dbReference>
<protein>
    <submittedName>
        <fullName evidence="2">23S rRNA m(2)G2445 methyltransferase</fullName>
    </submittedName>
</protein>
<evidence type="ECO:0000313" key="3">
    <source>
        <dbReference type="Proteomes" id="UP000315003"/>
    </source>
</evidence>
<dbReference type="InterPro" id="IPR013780">
    <property type="entry name" value="Glyco_hydro_b"/>
</dbReference>
<dbReference type="GO" id="GO:0008168">
    <property type="term" value="F:methyltransferase activity"/>
    <property type="evidence" value="ECO:0007669"/>
    <property type="project" value="UniProtKB-KW"/>
</dbReference>
<dbReference type="GO" id="GO:0032259">
    <property type="term" value="P:methylation"/>
    <property type="evidence" value="ECO:0007669"/>
    <property type="project" value="UniProtKB-KW"/>
</dbReference>
<reference evidence="2 3" key="1">
    <citation type="submission" date="2019-02" db="EMBL/GenBank/DDBJ databases">
        <title>Deep-cultivation of Planctomycetes and their phenomic and genomic characterization uncovers novel biology.</title>
        <authorList>
            <person name="Wiegand S."/>
            <person name="Jogler M."/>
            <person name="Boedeker C."/>
            <person name="Pinto D."/>
            <person name="Vollmers J."/>
            <person name="Rivas-Marin E."/>
            <person name="Kohn T."/>
            <person name="Peeters S.H."/>
            <person name="Heuer A."/>
            <person name="Rast P."/>
            <person name="Oberbeckmann S."/>
            <person name="Bunk B."/>
            <person name="Jeske O."/>
            <person name="Meyerdierks A."/>
            <person name="Storesund J.E."/>
            <person name="Kallscheuer N."/>
            <person name="Luecker S."/>
            <person name="Lage O.M."/>
            <person name="Pohl T."/>
            <person name="Merkel B.J."/>
            <person name="Hornburger P."/>
            <person name="Mueller R.-W."/>
            <person name="Bruemmer F."/>
            <person name="Labrenz M."/>
            <person name="Spormann A.M."/>
            <person name="Op den Camp H."/>
            <person name="Overmann J."/>
            <person name="Amann R."/>
            <person name="Jetten M.S.M."/>
            <person name="Mascher T."/>
            <person name="Medema M.H."/>
            <person name="Devos D.P."/>
            <person name="Kaster A.-K."/>
            <person name="Ovreas L."/>
            <person name="Rohde M."/>
            <person name="Galperin M.Y."/>
            <person name="Jogler C."/>
        </authorList>
    </citation>
    <scope>NUCLEOTIDE SEQUENCE [LARGE SCALE GENOMIC DNA]</scope>
    <source>
        <strain evidence="2 3">SV_7m_r</strain>
    </source>
</reference>
<dbReference type="InterPro" id="IPR029063">
    <property type="entry name" value="SAM-dependent_MTases_sf"/>
</dbReference>
<evidence type="ECO:0000313" key="2">
    <source>
        <dbReference type="EMBL" id="QDT58857.1"/>
    </source>
</evidence>
<dbReference type="EMBL" id="CP036272">
    <property type="protein sequence ID" value="QDT58857.1"/>
    <property type="molecule type" value="Genomic_DNA"/>
</dbReference>
<dbReference type="PANTHER" id="PTHR43042">
    <property type="entry name" value="SAM-DEPENDENT METHYLTRANSFERASE"/>
    <property type="match status" value="1"/>
</dbReference>
<name>A0A517SRV1_9BACT</name>
<dbReference type="Proteomes" id="UP000315003">
    <property type="component" value="Chromosome"/>
</dbReference>
<dbReference type="Gene3D" id="3.40.50.150">
    <property type="entry name" value="Vaccinia Virus protein VP39"/>
    <property type="match status" value="1"/>
</dbReference>
<organism evidence="2 3">
    <name type="scientific">Stieleria bergensis</name>
    <dbReference type="NCBI Taxonomy" id="2528025"/>
    <lineage>
        <taxon>Bacteria</taxon>
        <taxon>Pseudomonadati</taxon>
        <taxon>Planctomycetota</taxon>
        <taxon>Planctomycetia</taxon>
        <taxon>Pirellulales</taxon>
        <taxon>Pirellulaceae</taxon>
        <taxon>Stieleria</taxon>
    </lineage>
</organism>
<dbReference type="SUPFAM" id="SSF53335">
    <property type="entry name" value="S-adenosyl-L-methionine-dependent methyltransferases"/>
    <property type="match status" value="1"/>
</dbReference>
<accession>A0A517SRV1</accession>
<feature type="compositionally biased region" description="Polar residues" evidence="1">
    <location>
        <begin position="64"/>
        <end position="86"/>
    </location>
</feature>